<organism evidence="1 2">
    <name type="scientific">Paracoccidioides brasiliensis</name>
    <dbReference type="NCBI Taxonomy" id="121759"/>
    <lineage>
        <taxon>Eukaryota</taxon>
        <taxon>Fungi</taxon>
        <taxon>Dikarya</taxon>
        <taxon>Ascomycota</taxon>
        <taxon>Pezizomycotina</taxon>
        <taxon>Eurotiomycetes</taxon>
        <taxon>Eurotiomycetidae</taxon>
        <taxon>Onygenales</taxon>
        <taxon>Ajellomycetaceae</taxon>
        <taxon>Paracoccidioides</taxon>
    </lineage>
</organism>
<evidence type="ECO:0000313" key="1">
    <source>
        <dbReference type="EMBL" id="ODH26914.1"/>
    </source>
</evidence>
<dbReference type="EMBL" id="LZYO01000171">
    <property type="protein sequence ID" value="ODH26914.1"/>
    <property type="molecule type" value="Genomic_DNA"/>
</dbReference>
<dbReference type="VEuPathDB" id="FungiDB:PADG_11897"/>
<sequence length="170" mass="19860">MLIVDIGDFDPGSQPTSWRLSTDPEIGLSIMNIVYSLFPTVKWHILYIIKGPELAHVCSNKVKYLVIHTHPHNPPKPIHPHSQALQFEFLFTFLAFCTLRPHETFVDQLILSEYLHLAMLFREFRHPLTEVWKDNFLFHRAMNSQIVAEVRSHFDILSLLDCDEAPEHVY</sequence>
<evidence type="ECO:0000313" key="2">
    <source>
        <dbReference type="Proteomes" id="UP000242814"/>
    </source>
</evidence>
<accession>A0A1D2JDF6</accession>
<dbReference type="Proteomes" id="UP000242814">
    <property type="component" value="Unassembled WGS sequence"/>
</dbReference>
<name>A0A1D2JDF6_PARBR</name>
<dbReference type="AlphaFoldDB" id="A0A1D2JDF6"/>
<proteinExistence type="predicted"/>
<gene>
    <name evidence="1" type="ORF">ACO22_04367</name>
</gene>
<comment type="caution">
    <text evidence="1">The sequence shown here is derived from an EMBL/GenBank/DDBJ whole genome shotgun (WGS) entry which is preliminary data.</text>
</comment>
<protein>
    <submittedName>
        <fullName evidence="1">Uncharacterized protein</fullName>
    </submittedName>
</protein>
<reference evidence="1 2" key="1">
    <citation type="submission" date="2016-06" db="EMBL/GenBank/DDBJ databases">
        <authorList>
            <person name="Kjaerup R.B."/>
            <person name="Dalgaard T.S."/>
            <person name="Juul-Madsen H.R."/>
        </authorList>
    </citation>
    <scope>NUCLEOTIDE SEQUENCE [LARGE SCALE GENOMIC DNA]</scope>
    <source>
        <strain evidence="1 2">Pb300</strain>
    </source>
</reference>